<dbReference type="GO" id="GO:0016036">
    <property type="term" value="P:cellular response to phosphate starvation"/>
    <property type="evidence" value="ECO:0007669"/>
    <property type="project" value="TreeGrafter"/>
</dbReference>
<evidence type="ECO:0000256" key="1">
    <source>
        <dbReference type="ARBA" id="ARBA00000085"/>
    </source>
</evidence>
<dbReference type="GO" id="GO:0000155">
    <property type="term" value="F:phosphorelay sensor kinase activity"/>
    <property type="evidence" value="ECO:0007669"/>
    <property type="project" value="TreeGrafter"/>
</dbReference>
<evidence type="ECO:0000313" key="8">
    <source>
        <dbReference type="EMBL" id="GBF37152.1"/>
    </source>
</evidence>
<reference evidence="8 9" key="1">
    <citation type="submission" date="2018-02" db="EMBL/GenBank/DDBJ databases">
        <title>Novel Leptospira species isolated from soil and water in Japan.</title>
        <authorList>
            <person name="Nakao R."/>
            <person name="Masuzawa T."/>
        </authorList>
    </citation>
    <scope>NUCLEOTIDE SEQUENCE [LARGE SCALE GENOMIC DNA]</scope>
    <source>
        <strain evidence="8 9">E8</strain>
    </source>
</reference>
<dbReference type="GO" id="GO:0005886">
    <property type="term" value="C:plasma membrane"/>
    <property type="evidence" value="ECO:0007669"/>
    <property type="project" value="TreeGrafter"/>
</dbReference>
<dbReference type="EMBL" id="BFAY01000001">
    <property type="protein sequence ID" value="GBF37152.1"/>
    <property type="molecule type" value="Genomic_DNA"/>
</dbReference>
<dbReference type="Gene3D" id="3.30.565.10">
    <property type="entry name" value="Histidine kinase-like ATPase, C-terminal domain"/>
    <property type="match status" value="1"/>
</dbReference>
<evidence type="ECO:0000256" key="6">
    <source>
        <dbReference type="ARBA" id="ARBA00023012"/>
    </source>
</evidence>
<dbReference type="PANTHER" id="PTHR45453">
    <property type="entry name" value="PHOSPHATE REGULON SENSOR PROTEIN PHOR"/>
    <property type="match status" value="1"/>
</dbReference>
<evidence type="ECO:0000256" key="2">
    <source>
        <dbReference type="ARBA" id="ARBA00012438"/>
    </source>
</evidence>
<keyword evidence="5" id="KW-0418">Kinase</keyword>
<organism evidence="8 9">
    <name type="scientific">Leptospira johnsonii</name>
    <dbReference type="NCBI Taxonomy" id="1917820"/>
    <lineage>
        <taxon>Bacteria</taxon>
        <taxon>Pseudomonadati</taxon>
        <taxon>Spirochaetota</taxon>
        <taxon>Spirochaetia</taxon>
        <taxon>Leptospirales</taxon>
        <taxon>Leptospiraceae</taxon>
        <taxon>Leptospira</taxon>
    </lineage>
</organism>
<dbReference type="PANTHER" id="PTHR45453:SF1">
    <property type="entry name" value="PHOSPHATE REGULON SENSOR PROTEIN PHOR"/>
    <property type="match status" value="1"/>
</dbReference>
<dbReference type="Pfam" id="PF02518">
    <property type="entry name" value="HATPase_c"/>
    <property type="match status" value="1"/>
</dbReference>
<dbReference type="Proteomes" id="UP000245076">
    <property type="component" value="Unassembled WGS sequence"/>
</dbReference>
<dbReference type="InterPro" id="IPR036890">
    <property type="entry name" value="HATPase_C_sf"/>
</dbReference>
<dbReference type="GO" id="GO:0004721">
    <property type="term" value="F:phosphoprotein phosphatase activity"/>
    <property type="evidence" value="ECO:0007669"/>
    <property type="project" value="TreeGrafter"/>
</dbReference>
<dbReference type="InterPro" id="IPR050351">
    <property type="entry name" value="BphY/WalK/GraS-like"/>
</dbReference>
<dbReference type="OrthoDB" id="315561at2"/>
<sequence>MSVYSASNSDHVSSENFVGSKLIPIFDVWSSSFPREEFAVFDSDLRCVYFRLSSSDQGLKKEDFLGKKYSEFGPDFLPIEDDRFEQVLKGTSFEIESNFGYKMLRIRISLLKFPDNDLKLIFLAFNEFSNESNIVGGISNLTEKQISFLKQEQSLYRDIISIFNWRQEIEGKGGNRIWMQQALPNLNTSLMQGSGIGALITSLGALFETAQKDDKNAIVPIAFMDLLEENFQVTKRLIKTMADAQIIFEENYLNTEELSLAEVLKIVNEQVDYMQDMLQIKKQNVVMSVLKNLESQKITISKEALKTIVREILINAMKYSPDGAEIIILYLRTENNFIMKFINPPNYKEIENLDCKNSEEIALFQPFFRLKKAVDERYSKEEFGIGLGLPIVRKLAEDMNARVYFTVTKSNIYEKEEREVCTSLQFPMISS</sequence>
<evidence type="ECO:0000259" key="7">
    <source>
        <dbReference type="Pfam" id="PF02518"/>
    </source>
</evidence>
<keyword evidence="3" id="KW-0597">Phosphoprotein</keyword>
<dbReference type="EC" id="2.7.13.3" evidence="2"/>
<keyword evidence="9" id="KW-1185">Reference proteome</keyword>
<dbReference type="InterPro" id="IPR003594">
    <property type="entry name" value="HATPase_dom"/>
</dbReference>
<evidence type="ECO:0000256" key="3">
    <source>
        <dbReference type="ARBA" id="ARBA00022553"/>
    </source>
</evidence>
<proteinExistence type="predicted"/>
<feature type="domain" description="Histidine kinase/HSP90-like ATPase" evidence="7">
    <location>
        <begin position="303"/>
        <end position="413"/>
    </location>
</feature>
<evidence type="ECO:0000256" key="4">
    <source>
        <dbReference type="ARBA" id="ARBA00022679"/>
    </source>
</evidence>
<dbReference type="SUPFAM" id="SSF55874">
    <property type="entry name" value="ATPase domain of HSP90 chaperone/DNA topoisomerase II/histidine kinase"/>
    <property type="match status" value="1"/>
</dbReference>
<name>A0A2P2CXM0_9LEPT</name>
<dbReference type="AlphaFoldDB" id="A0A2P2CXM0"/>
<comment type="catalytic activity">
    <reaction evidence="1">
        <text>ATP + protein L-histidine = ADP + protein N-phospho-L-histidine.</text>
        <dbReference type="EC" id="2.7.13.3"/>
    </reaction>
</comment>
<comment type="caution">
    <text evidence="8">The sequence shown here is derived from an EMBL/GenBank/DDBJ whole genome shotgun (WGS) entry which is preliminary data.</text>
</comment>
<evidence type="ECO:0000313" key="9">
    <source>
        <dbReference type="Proteomes" id="UP000245076"/>
    </source>
</evidence>
<keyword evidence="4" id="KW-0808">Transferase</keyword>
<keyword evidence="6" id="KW-0902">Two-component regulatory system</keyword>
<evidence type="ECO:0000256" key="5">
    <source>
        <dbReference type="ARBA" id="ARBA00022777"/>
    </source>
</evidence>
<accession>A0A2P2CXM0</accession>
<protein>
    <recommendedName>
        <fullName evidence="2">histidine kinase</fullName>
        <ecNumber evidence="2">2.7.13.3</ecNumber>
    </recommendedName>
</protein>
<gene>
    <name evidence="8" type="ORF">LPTSP1_01300</name>
</gene>